<evidence type="ECO:0000256" key="4">
    <source>
        <dbReference type="SAM" id="Phobius"/>
    </source>
</evidence>
<feature type="transmembrane region" description="Helical" evidence="4">
    <location>
        <begin position="42"/>
        <end position="60"/>
    </location>
</feature>
<sequence length="510" mass="53125">MSDAVELDRLRQRGMQILAIAGWASTLVCLLIDITLDGTLTPVALAISVTFNIAPSVMVLRGRHDESARLLIGTLAAVQPAVAVSLLAGHPWQMDGHMYFFVGLAALTVLCDWKPLALATVLIAVHHFAFELLMPALVFPGNGNIGRVLIHAAAVLLQFAVLSYLTVKLRQLLVRQADATRESERLATDAIARSRETEAALAAARAAEGRESAERHRRQEIETEAAARRREEMLTLASAFHASVADIVAAVGTASTELDGSARSLNDLAKRANRGTSDTALLAAQSSDTAQTLAARIADLSYSITAIAASATQQAQLSGSARTMSDSGHQAVSALAERSGAIASFADSISDIAGRTNLLALNAAMEAARVGEAGRGFAVVAQEVKQLAGQAADATGEIRSLAGSVQGGADIANGALHEIATMVGALSEAAQEIRTAVDQQRDTANAIEATARNTADGASRMAQQIGDVVAVAGDTERLSTRVSGAATTLSRTAQDLQAATERFVAQLKAA</sequence>
<dbReference type="Pfam" id="PF00015">
    <property type="entry name" value="MCPsignal"/>
    <property type="match status" value="1"/>
</dbReference>
<dbReference type="Proteomes" id="UP001176468">
    <property type="component" value="Unassembled WGS sequence"/>
</dbReference>
<keyword evidence="4" id="KW-1133">Transmembrane helix</keyword>
<dbReference type="PANTHER" id="PTHR32089">
    <property type="entry name" value="METHYL-ACCEPTING CHEMOTAXIS PROTEIN MCPB"/>
    <property type="match status" value="1"/>
</dbReference>
<dbReference type="EMBL" id="JAUQSZ010000001">
    <property type="protein sequence ID" value="MDO7841235.1"/>
    <property type="molecule type" value="Genomic_DNA"/>
</dbReference>
<accession>A0ABT8ZW45</accession>
<evidence type="ECO:0000256" key="1">
    <source>
        <dbReference type="ARBA" id="ARBA00023224"/>
    </source>
</evidence>
<keyword evidence="1 3" id="KW-0807">Transducer</keyword>
<dbReference type="PRINTS" id="PR00260">
    <property type="entry name" value="CHEMTRNSDUCR"/>
</dbReference>
<comment type="caution">
    <text evidence="6">The sequence shown here is derived from an EMBL/GenBank/DDBJ whole genome shotgun (WGS) entry which is preliminary data.</text>
</comment>
<dbReference type="Gene3D" id="1.10.287.950">
    <property type="entry name" value="Methyl-accepting chemotaxis protein"/>
    <property type="match status" value="1"/>
</dbReference>
<dbReference type="SMART" id="SM00283">
    <property type="entry name" value="MA"/>
    <property type="match status" value="1"/>
</dbReference>
<feature type="transmembrane region" description="Helical" evidence="4">
    <location>
        <begin position="17"/>
        <end position="36"/>
    </location>
</feature>
<keyword evidence="4" id="KW-0472">Membrane</keyword>
<feature type="domain" description="Methyl-accepting transducer" evidence="5">
    <location>
        <begin position="254"/>
        <end position="476"/>
    </location>
</feature>
<feature type="transmembrane region" description="Helical" evidence="4">
    <location>
        <begin position="145"/>
        <end position="167"/>
    </location>
</feature>
<protein>
    <submittedName>
        <fullName evidence="6">Methyl-accepting chemotaxis protein</fullName>
    </submittedName>
</protein>
<reference evidence="6" key="1">
    <citation type="submission" date="2023-07" db="EMBL/GenBank/DDBJ databases">
        <authorList>
            <person name="Kim M.K."/>
        </authorList>
    </citation>
    <scope>NUCLEOTIDE SEQUENCE</scope>
    <source>
        <strain evidence="6">CA1-15</strain>
    </source>
</reference>
<feature type="transmembrane region" description="Helical" evidence="4">
    <location>
        <begin position="72"/>
        <end position="90"/>
    </location>
</feature>
<keyword evidence="4" id="KW-0812">Transmembrane</keyword>
<dbReference type="RefSeq" id="WP_304559684.1">
    <property type="nucleotide sequence ID" value="NZ_JAUQSZ010000001.1"/>
</dbReference>
<evidence type="ECO:0000256" key="2">
    <source>
        <dbReference type="ARBA" id="ARBA00029447"/>
    </source>
</evidence>
<organism evidence="6 7">
    <name type="scientific">Sphingomonas immobilis</name>
    <dbReference type="NCBI Taxonomy" id="3063997"/>
    <lineage>
        <taxon>Bacteria</taxon>
        <taxon>Pseudomonadati</taxon>
        <taxon>Pseudomonadota</taxon>
        <taxon>Alphaproteobacteria</taxon>
        <taxon>Sphingomonadales</taxon>
        <taxon>Sphingomonadaceae</taxon>
        <taxon>Sphingomonas</taxon>
    </lineage>
</organism>
<dbReference type="SUPFAM" id="SSF58104">
    <property type="entry name" value="Methyl-accepting chemotaxis protein (MCP) signaling domain"/>
    <property type="match status" value="1"/>
</dbReference>
<comment type="similarity">
    <text evidence="2">Belongs to the methyl-accepting chemotaxis (MCP) protein family.</text>
</comment>
<keyword evidence="7" id="KW-1185">Reference proteome</keyword>
<evidence type="ECO:0000313" key="6">
    <source>
        <dbReference type="EMBL" id="MDO7841235.1"/>
    </source>
</evidence>
<proteinExistence type="inferred from homology"/>
<evidence type="ECO:0000259" key="5">
    <source>
        <dbReference type="PROSITE" id="PS50111"/>
    </source>
</evidence>
<evidence type="ECO:0000256" key="3">
    <source>
        <dbReference type="PROSITE-ProRule" id="PRU00284"/>
    </source>
</evidence>
<gene>
    <name evidence="6" type="ORF">Q5H94_02755</name>
</gene>
<dbReference type="InterPro" id="IPR004090">
    <property type="entry name" value="Chemotax_Me-accpt_rcpt"/>
</dbReference>
<dbReference type="InterPro" id="IPR004089">
    <property type="entry name" value="MCPsignal_dom"/>
</dbReference>
<name>A0ABT8ZW45_9SPHN</name>
<dbReference type="PROSITE" id="PS50111">
    <property type="entry name" value="CHEMOTAXIS_TRANSDUC_2"/>
    <property type="match status" value="1"/>
</dbReference>
<dbReference type="PANTHER" id="PTHR32089:SF112">
    <property type="entry name" value="LYSOZYME-LIKE PROTEIN-RELATED"/>
    <property type="match status" value="1"/>
</dbReference>
<feature type="transmembrane region" description="Helical" evidence="4">
    <location>
        <begin position="120"/>
        <end position="139"/>
    </location>
</feature>
<evidence type="ECO:0000313" key="7">
    <source>
        <dbReference type="Proteomes" id="UP001176468"/>
    </source>
</evidence>